<dbReference type="eggNOG" id="ENOG502TH79">
    <property type="taxonomic scope" value="Eukaryota"/>
</dbReference>
<dbReference type="InParanoid" id="G0MHS9"/>
<name>G0MHS9_CAEBE</name>
<feature type="chain" id="PRO_5003404074" evidence="1">
    <location>
        <begin position="24"/>
        <end position="283"/>
    </location>
</feature>
<dbReference type="HOGENOM" id="CLU_977411_0_0_1"/>
<keyword evidence="1" id="KW-0732">Signal</keyword>
<feature type="signal peptide" evidence="1">
    <location>
        <begin position="1"/>
        <end position="23"/>
    </location>
</feature>
<gene>
    <name evidence="2" type="ORF">CAEBREN_05704</name>
</gene>
<dbReference type="Proteomes" id="UP000008068">
    <property type="component" value="Unassembled WGS sequence"/>
</dbReference>
<dbReference type="FunCoup" id="G0MHS9">
    <property type="interactions" value="1049"/>
</dbReference>
<reference evidence="3" key="1">
    <citation type="submission" date="2011-07" db="EMBL/GenBank/DDBJ databases">
        <authorList>
            <consortium name="Caenorhabditis brenneri Sequencing and Analysis Consortium"/>
            <person name="Wilson R.K."/>
        </authorList>
    </citation>
    <scope>NUCLEOTIDE SEQUENCE [LARGE SCALE GENOMIC DNA]</scope>
    <source>
        <strain evidence="3">PB2801</strain>
    </source>
</reference>
<evidence type="ECO:0000313" key="2">
    <source>
        <dbReference type="EMBL" id="EGT59515.1"/>
    </source>
</evidence>
<dbReference type="AlphaFoldDB" id="G0MHS9"/>
<sequence length="283" mass="32128">MIKLERLLFLTCVLLLNLCNVTANISDYLHLLKSVESLGCLLTVTNTGNYIFNSVPGSPRNRCGISVKVEEDNIAYVKIATQTCETTISPHIMEICDQPAHETHVTSGTHTYLFDSNEPIAIEITFNRLLKVGCGDWGKNLHDFINTTVIFENDTNNKYCMVQLPPSLHIMWFSFLSKSRRKPCCPDVFVASTDIGQNPMEYSESFSACDLRTTRPSVITRCESTFMYLRQSAKNDQVMFRVQHRPKNSMDKCLPTGIEVEPSDFVCHRRPKISKKTKNPFSL</sequence>
<evidence type="ECO:0000313" key="3">
    <source>
        <dbReference type="Proteomes" id="UP000008068"/>
    </source>
</evidence>
<dbReference type="OMA" id="SVITRCE"/>
<organism evidence="3">
    <name type="scientific">Caenorhabditis brenneri</name>
    <name type="common">Nematode worm</name>
    <dbReference type="NCBI Taxonomy" id="135651"/>
    <lineage>
        <taxon>Eukaryota</taxon>
        <taxon>Metazoa</taxon>
        <taxon>Ecdysozoa</taxon>
        <taxon>Nematoda</taxon>
        <taxon>Chromadorea</taxon>
        <taxon>Rhabditida</taxon>
        <taxon>Rhabditina</taxon>
        <taxon>Rhabditomorpha</taxon>
        <taxon>Rhabditoidea</taxon>
        <taxon>Rhabditidae</taxon>
        <taxon>Peloderinae</taxon>
        <taxon>Caenorhabditis</taxon>
    </lineage>
</organism>
<accession>G0MHS9</accession>
<proteinExistence type="predicted"/>
<dbReference type="EMBL" id="GL379795">
    <property type="protein sequence ID" value="EGT59515.1"/>
    <property type="molecule type" value="Genomic_DNA"/>
</dbReference>
<protein>
    <submittedName>
        <fullName evidence="2">Uncharacterized protein</fullName>
    </submittedName>
</protein>
<dbReference type="OrthoDB" id="5794141at2759"/>
<evidence type="ECO:0000256" key="1">
    <source>
        <dbReference type="SAM" id="SignalP"/>
    </source>
</evidence>
<keyword evidence="3" id="KW-1185">Reference proteome</keyword>